<comment type="subcellular location">
    <subcellularLocation>
        <location evidence="9">Nucleus</location>
    </subcellularLocation>
</comment>
<dbReference type="Gene3D" id="3.40.50.150">
    <property type="entry name" value="Vaccinia Virus protein VP39"/>
    <property type="match status" value="1"/>
</dbReference>
<dbReference type="PANTHER" id="PTHR23417:SF16">
    <property type="entry name" value="TRNA (GUANINE-N(7)-)-METHYLTRANSFERASE"/>
    <property type="match status" value="1"/>
</dbReference>
<feature type="binding site" evidence="9">
    <location>
        <position position="98"/>
    </location>
    <ligand>
        <name>S-adenosyl-L-methionine</name>
        <dbReference type="ChEBI" id="CHEBI:59789"/>
    </ligand>
</feature>
<feature type="binding site" evidence="9">
    <location>
        <begin position="121"/>
        <end position="122"/>
    </location>
    <ligand>
        <name>S-adenosyl-L-methionine</name>
        <dbReference type="ChEBI" id="CHEBI:59789"/>
    </ligand>
</feature>
<feature type="binding site" evidence="9">
    <location>
        <position position="173"/>
    </location>
    <ligand>
        <name>S-adenosyl-L-methionine</name>
        <dbReference type="ChEBI" id="CHEBI:59789"/>
    </ligand>
</feature>
<keyword evidence="3 9" id="KW-0489">Methyltransferase</keyword>
<dbReference type="OrthoDB" id="47276at2759"/>
<dbReference type="AlphaFoldDB" id="A0A8J6E0B5"/>
<comment type="similarity">
    <text evidence="9">Belongs to the class I-like SAM-binding methyltransferase superfamily. TrmB family.</text>
</comment>
<dbReference type="InterPro" id="IPR029063">
    <property type="entry name" value="SAM-dependent_MTases_sf"/>
</dbReference>
<proteinExistence type="inferred from homology"/>
<comment type="caution">
    <text evidence="10">The sequence shown here is derived from an EMBL/GenBank/DDBJ whole genome shotgun (WGS) entry which is preliminary data.</text>
</comment>
<dbReference type="GO" id="GO:0008176">
    <property type="term" value="F:tRNA (guanine(46)-N7)-methyltransferase activity"/>
    <property type="evidence" value="ECO:0007669"/>
    <property type="project" value="UniProtKB-UniRule"/>
</dbReference>
<evidence type="ECO:0000256" key="4">
    <source>
        <dbReference type="ARBA" id="ARBA00022679"/>
    </source>
</evidence>
<dbReference type="GO" id="GO:0000049">
    <property type="term" value="F:tRNA binding"/>
    <property type="evidence" value="ECO:0007669"/>
    <property type="project" value="UniProtKB-UniRule"/>
</dbReference>
<dbReference type="PANTHER" id="PTHR23417">
    <property type="entry name" value="3-DEOXY-D-MANNO-OCTULOSONIC-ACID TRANSFERASE/TRNA GUANINE-N 7 - -METHYLTRANSFERASE"/>
    <property type="match status" value="1"/>
</dbReference>
<evidence type="ECO:0000313" key="11">
    <source>
        <dbReference type="Proteomes" id="UP000717585"/>
    </source>
</evidence>
<comment type="catalytic activity">
    <reaction evidence="1 9">
        <text>guanosine(46) in tRNA + S-adenosyl-L-methionine = N(7)-methylguanosine(46) in tRNA + S-adenosyl-L-homocysteine</text>
        <dbReference type="Rhea" id="RHEA:42708"/>
        <dbReference type="Rhea" id="RHEA-COMP:10188"/>
        <dbReference type="Rhea" id="RHEA-COMP:10189"/>
        <dbReference type="ChEBI" id="CHEBI:57856"/>
        <dbReference type="ChEBI" id="CHEBI:59789"/>
        <dbReference type="ChEBI" id="CHEBI:74269"/>
        <dbReference type="ChEBI" id="CHEBI:74480"/>
        <dbReference type="EC" id="2.1.1.33"/>
    </reaction>
</comment>
<evidence type="ECO:0000256" key="5">
    <source>
        <dbReference type="ARBA" id="ARBA00022691"/>
    </source>
</evidence>
<dbReference type="UniPathway" id="UPA00989"/>
<keyword evidence="11" id="KW-1185">Reference proteome</keyword>
<keyword evidence="7 9" id="KW-0694">RNA-binding</keyword>
<evidence type="ECO:0000256" key="8">
    <source>
        <dbReference type="ARBA" id="ARBA00023242"/>
    </source>
</evidence>
<evidence type="ECO:0000256" key="1">
    <source>
        <dbReference type="ARBA" id="ARBA00000142"/>
    </source>
</evidence>
<dbReference type="InterPro" id="IPR003358">
    <property type="entry name" value="tRNA_(Gua-N-7)_MeTrfase_Trmb"/>
</dbReference>
<evidence type="ECO:0000256" key="7">
    <source>
        <dbReference type="ARBA" id="ARBA00022884"/>
    </source>
</evidence>
<feature type="active site" evidence="9">
    <location>
        <position position="176"/>
    </location>
</feature>
<dbReference type="CDD" id="cd02440">
    <property type="entry name" value="AdoMet_MTases"/>
    <property type="match status" value="1"/>
</dbReference>
<protein>
    <recommendedName>
        <fullName evidence="9">tRNA (guanine-N(7)-)-methyltransferase</fullName>
        <ecNumber evidence="9">2.1.1.33</ecNumber>
    </recommendedName>
    <alternativeName>
        <fullName evidence="9">tRNA (guanine(46)-N(7))-methyltransferase</fullName>
    </alternativeName>
    <alternativeName>
        <fullName evidence="9">tRNA(m7G46)-methyltransferase</fullName>
    </alternativeName>
</protein>
<keyword evidence="8 9" id="KW-0539">Nucleus</keyword>
<evidence type="ECO:0000256" key="6">
    <source>
        <dbReference type="ARBA" id="ARBA00022694"/>
    </source>
</evidence>
<gene>
    <name evidence="10" type="ORF">J8273_6702</name>
</gene>
<reference evidence="10" key="1">
    <citation type="submission" date="2021-05" db="EMBL/GenBank/DDBJ databases">
        <title>A free-living protist that lacks canonical eukaryotic 1 DNA replication and segregation systems.</title>
        <authorList>
            <person name="Salas-Leiva D.E."/>
            <person name="Tromer E.C."/>
            <person name="Curtis B.A."/>
            <person name="Jerlstrom-Hultqvist J."/>
            <person name="Kolisko M."/>
            <person name="Yi Z."/>
            <person name="Salas-Leiva J.S."/>
            <person name="Gallot-Lavallee L."/>
            <person name="Kops G.J.P.L."/>
            <person name="Archibald J.M."/>
            <person name="Simpson A.G.B."/>
            <person name="Roger A.J."/>
        </authorList>
    </citation>
    <scope>NUCLEOTIDE SEQUENCE</scope>
    <source>
        <strain evidence="10">BICM</strain>
    </source>
</reference>
<dbReference type="Pfam" id="PF02390">
    <property type="entry name" value="Methyltransf_4"/>
    <property type="match status" value="1"/>
</dbReference>
<evidence type="ECO:0000313" key="10">
    <source>
        <dbReference type="EMBL" id="KAG9391973.1"/>
    </source>
</evidence>
<dbReference type="PROSITE" id="PS51625">
    <property type="entry name" value="SAM_MT_TRMB"/>
    <property type="match status" value="1"/>
</dbReference>
<comment type="function">
    <text evidence="9">Catalyzes the formation of N(7)-methylguanine at position 46 (m7G46) in tRNA.</text>
</comment>
<dbReference type="InterPro" id="IPR025763">
    <property type="entry name" value="Trm8_euk"/>
</dbReference>
<dbReference type="GO" id="GO:0043527">
    <property type="term" value="C:tRNA methyltransferase complex"/>
    <property type="evidence" value="ECO:0007669"/>
    <property type="project" value="TreeGrafter"/>
</dbReference>
<dbReference type="GO" id="GO:0005634">
    <property type="term" value="C:nucleus"/>
    <property type="evidence" value="ECO:0007669"/>
    <property type="project" value="UniProtKB-SubCell"/>
</dbReference>
<dbReference type="HAMAP" id="MF_03055">
    <property type="entry name" value="tRNA_methyltr_TrmB_euk"/>
    <property type="match status" value="1"/>
</dbReference>
<accession>A0A8J6E0B5</accession>
<organism evidence="10 11">
    <name type="scientific">Carpediemonas membranifera</name>
    <dbReference type="NCBI Taxonomy" id="201153"/>
    <lineage>
        <taxon>Eukaryota</taxon>
        <taxon>Metamonada</taxon>
        <taxon>Carpediemonas-like organisms</taxon>
        <taxon>Carpediemonas</taxon>
    </lineage>
</organism>
<sequence length="272" mass="30531">MAGSSTIENGAEKRKYANINVEDPSHFQEIGTNMLGFAKLEDGSKRVKGKFHGTRAHANPLADMLVTYPTSPADFDITRLYTRDAIERCGHISVADVGCGYGGMTMRLSELFPNKLIIGLEIREVVVEYAQEQILKQRAEGRSGDNAAVIRSNAMKHFPCYFRKGQLDTMLFLFPDPHFKKSNHRRRIISVNLLAEYAYALKKGAIVYTATDVFELRQWMDSQFALSPMFQEVTDSELKGDPVVAAIGTATADAERALRKDGTHYIKVYRRV</sequence>
<keyword evidence="4 9" id="KW-0808">Transferase</keyword>
<dbReference type="SUPFAM" id="SSF53335">
    <property type="entry name" value="S-adenosyl-L-methionine-dependent methyltransferases"/>
    <property type="match status" value="1"/>
</dbReference>
<dbReference type="EC" id="2.1.1.33" evidence="9"/>
<comment type="pathway">
    <text evidence="9">tRNA modification; N(7)-methylguanine-tRNA biosynthesis.</text>
</comment>
<evidence type="ECO:0000256" key="2">
    <source>
        <dbReference type="ARBA" id="ARBA00022555"/>
    </source>
</evidence>
<name>A0A8J6E0B5_9EUKA</name>
<keyword evidence="6 9" id="KW-0819">tRNA processing</keyword>
<dbReference type="EMBL" id="JAHDYR010000041">
    <property type="protein sequence ID" value="KAG9391973.1"/>
    <property type="molecule type" value="Genomic_DNA"/>
</dbReference>
<feature type="binding site" evidence="9">
    <location>
        <begin position="153"/>
        <end position="154"/>
    </location>
    <ligand>
        <name>S-adenosyl-L-methionine</name>
        <dbReference type="ChEBI" id="CHEBI:59789"/>
    </ligand>
</feature>
<evidence type="ECO:0000256" key="3">
    <source>
        <dbReference type="ARBA" id="ARBA00022603"/>
    </source>
</evidence>
<evidence type="ECO:0000256" key="9">
    <source>
        <dbReference type="HAMAP-Rule" id="MF_03055"/>
    </source>
</evidence>
<comment type="caution">
    <text evidence="9">Lacks conserved residue(s) required for the propagation of feature annotation.</text>
</comment>
<keyword evidence="2 9" id="KW-0820">tRNA-binding</keyword>
<keyword evidence="5 9" id="KW-0949">S-adenosyl-L-methionine</keyword>
<dbReference type="Proteomes" id="UP000717585">
    <property type="component" value="Unassembled WGS sequence"/>
</dbReference>